<dbReference type="PANTHER" id="PTHR34075">
    <property type="entry name" value="BLR3430 PROTEIN"/>
    <property type="match status" value="1"/>
</dbReference>
<evidence type="ECO:0000313" key="2">
    <source>
        <dbReference type="EMBL" id="EQD72838.1"/>
    </source>
</evidence>
<accession>T1BW31</accession>
<gene>
    <name evidence="2" type="ORF">B1B_03539</name>
</gene>
<dbReference type="Pfam" id="PF01796">
    <property type="entry name" value="OB_ChsH2_C"/>
    <property type="match status" value="1"/>
</dbReference>
<dbReference type="AlphaFoldDB" id="T1BW31"/>
<protein>
    <submittedName>
        <fullName evidence="2">Protein containing DUF35</fullName>
    </submittedName>
</protein>
<organism evidence="2">
    <name type="scientific">mine drainage metagenome</name>
    <dbReference type="NCBI Taxonomy" id="410659"/>
    <lineage>
        <taxon>unclassified sequences</taxon>
        <taxon>metagenomes</taxon>
        <taxon>ecological metagenomes</taxon>
    </lineage>
</organism>
<dbReference type="SUPFAM" id="SSF50249">
    <property type="entry name" value="Nucleic acid-binding proteins"/>
    <property type="match status" value="1"/>
</dbReference>
<dbReference type="EMBL" id="AUZY01002178">
    <property type="protein sequence ID" value="EQD72838.1"/>
    <property type="molecule type" value="Genomic_DNA"/>
</dbReference>
<dbReference type="InterPro" id="IPR052513">
    <property type="entry name" value="Thioester_dehydratase-like"/>
</dbReference>
<comment type="caution">
    <text evidence="2">The sequence shown here is derived from an EMBL/GenBank/DDBJ whole genome shotgun (WGS) entry which is preliminary data.</text>
</comment>
<proteinExistence type="predicted"/>
<sequence length="107" mass="11585">MADELPAAPHSVSEWVHGYEEEGRLRGLRCPACDLVSATWALACARCGHRGLEEYPLAPTGRVVAFTLLNVPGDEFLNDAPYAYVVVELEGGGRVTGWMPTVRSIGE</sequence>
<feature type="non-terminal residue" evidence="2">
    <location>
        <position position="107"/>
    </location>
</feature>
<evidence type="ECO:0000259" key="1">
    <source>
        <dbReference type="Pfam" id="PF01796"/>
    </source>
</evidence>
<dbReference type="PANTHER" id="PTHR34075:SF5">
    <property type="entry name" value="BLR3430 PROTEIN"/>
    <property type="match status" value="1"/>
</dbReference>
<reference evidence="2" key="2">
    <citation type="journal article" date="2014" name="ISME J.">
        <title>Microbial stratification in low pH oxic and suboxic macroscopic growths along an acid mine drainage.</title>
        <authorList>
            <person name="Mendez-Garcia C."/>
            <person name="Mesa V."/>
            <person name="Sprenger R.R."/>
            <person name="Richter M."/>
            <person name="Diez M.S."/>
            <person name="Solano J."/>
            <person name="Bargiela R."/>
            <person name="Golyshina O.V."/>
            <person name="Manteca A."/>
            <person name="Ramos J.L."/>
            <person name="Gallego J.R."/>
            <person name="Llorente I."/>
            <person name="Martins Dos Santos V.A."/>
            <person name="Jensen O.N."/>
            <person name="Pelaez A.I."/>
            <person name="Sanchez J."/>
            <person name="Ferrer M."/>
        </authorList>
    </citation>
    <scope>NUCLEOTIDE SEQUENCE</scope>
</reference>
<dbReference type="InterPro" id="IPR002878">
    <property type="entry name" value="ChsH2_C"/>
</dbReference>
<reference evidence="2" key="1">
    <citation type="submission" date="2013-08" db="EMBL/GenBank/DDBJ databases">
        <authorList>
            <person name="Mendez C."/>
            <person name="Richter M."/>
            <person name="Ferrer M."/>
            <person name="Sanchez J."/>
        </authorList>
    </citation>
    <scope>NUCLEOTIDE SEQUENCE</scope>
</reference>
<feature type="domain" description="ChsH2 C-terminal OB-fold" evidence="1">
    <location>
        <begin position="56"/>
        <end position="98"/>
    </location>
</feature>
<name>T1BW31_9ZZZZ</name>
<dbReference type="InterPro" id="IPR012340">
    <property type="entry name" value="NA-bd_OB-fold"/>
</dbReference>